<protein>
    <submittedName>
        <fullName evidence="3">DNA-directed RNA polymerase subunit alpha</fullName>
    </submittedName>
</protein>
<evidence type="ECO:0000259" key="2">
    <source>
        <dbReference type="Pfam" id="PF04545"/>
    </source>
</evidence>
<comment type="caution">
    <text evidence="3">The sequence shown here is derived from an EMBL/GenBank/DDBJ whole genome shotgun (WGS) entry which is preliminary data.</text>
</comment>
<dbReference type="Pfam" id="PF03118">
    <property type="entry name" value="RNA_pol_A_CTD"/>
    <property type="match status" value="2"/>
</dbReference>
<dbReference type="PRINTS" id="PR00046">
    <property type="entry name" value="SIGMA70FCT"/>
</dbReference>
<dbReference type="SUPFAM" id="SSF88659">
    <property type="entry name" value="Sigma3 and sigma4 domains of RNA polymerase sigma factors"/>
    <property type="match status" value="1"/>
</dbReference>
<dbReference type="Pfam" id="PF04545">
    <property type="entry name" value="Sigma70_r4"/>
    <property type="match status" value="1"/>
</dbReference>
<dbReference type="RefSeq" id="WP_138001885.1">
    <property type="nucleotide sequence ID" value="NZ_QGQD01000022.1"/>
</dbReference>
<dbReference type="GO" id="GO:0003677">
    <property type="term" value="F:DNA binding"/>
    <property type="evidence" value="ECO:0007669"/>
    <property type="project" value="InterPro"/>
</dbReference>
<dbReference type="AlphaFoldDB" id="A0A4U8QBS5"/>
<dbReference type="InterPro" id="IPR011260">
    <property type="entry name" value="RNAP_asu_C"/>
</dbReference>
<dbReference type="InterPro" id="IPR036388">
    <property type="entry name" value="WH-like_DNA-bd_sf"/>
</dbReference>
<evidence type="ECO:0000313" key="3">
    <source>
        <dbReference type="EMBL" id="TLD02129.1"/>
    </source>
</evidence>
<dbReference type="InterPro" id="IPR000943">
    <property type="entry name" value="RNA_pol_sigma70"/>
</dbReference>
<dbReference type="Gene3D" id="1.10.150.20">
    <property type="entry name" value="5' to 3' exonuclease, C-terminal subdomain"/>
    <property type="match status" value="2"/>
</dbReference>
<sequence length="932" mass="109595">MIGENKDILIDKLGFSSNTFNVIKKYNISNLGELMQLSIEEILGIDSIDKYVAVEILDVIKKSILGEIETDLNLEAEINDVVLEKNVNFNKHNNTTQEKKIKVLHYLDETTISEDVHDTLFYDSNGFIMNDIDVNDMRMSARATGALLRNKYMTAKSIVNTDYKDFLEVKGMGAGTREEILNKLKEIICIQYKADEHSHLIDLYSNRIKEDIKINCPDLDDAIYSNQVKVIVYKNRDLLESDIEMVWGNRNLLNKIFSDVSIFKLFENYICSLLQETAIVPMDTLKKMLPFGLCSSDIFMEIIEKLKAQDKVDYTDDGLQYHLLTVQDYTDRMEEGNQKTALMCRLKGMTLEETGSIIGITRERVRQITKKAIENMPKLREDDFKYWFENYDITKEEFKNIFSLSEESFNYLKGTYKKGSKGLEELLNDEHISGTIAQKAVKEMYKYCVVIGGEYIPIKREAIIRKLLEINYSDQECTISEYYQLYMDFLKMNGLENVERLLYPTERAFEARMDDQCYVLSKYGHRIRYYNMQEYDLDRLFAELGFDSFQNMEISTLKLFNVYPELMEEFNIMDEYELHNIIKKNIDKLPINLSLGRMPFISIGESDREQQTVEFLYRVAPIEFYAFGKAYEEEFGVKSETALANFTPFINKYYNNGMFSVDYKIMSDAEYKIMGNKLIKDFYFIEDIENIYMETFPKGDKEKVNPYTLKTMGFQVYIDYVIKNTYPNGEEYFKALLLKDEITDLDMFDRRIKYNQNFAGVLEGMRINCDILEFEKNKYLTYGSFSEKAPDISQEDLKQYAFDAAQYDNEEFFSIKSIRKNGFTSKLDKLGYDDWFYGALLRGNKEIRYSKVGGGFLFSHIGRQFTRADFFLFIMKKLKKIDIMEFIEFIQEEYGLNFDRYDITPIIGQSSMYYDSKREKIYMNKEVYYDDI</sequence>
<dbReference type="STRING" id="180332.GCA_000797495_04217"/>
<reference evidence="3 4" key="1">
    <citation type="journal article" date="2019" name="Anaerobe">
        <title>Detection of Robinsoniella peoriensis in multiple bone samples of a trauma patient.</title>
        <authorList>
            <person name="Schrottner P."/>
            <person name="Hartwich K."/>
            <person name="Bunk B."/>
            <person name="Schober I."/>
            <person name="Helbig S."/>
            <person name="Rudolph W.W."/>
            <person name="Gunzer F."/>
        </authorList>
    </citation>
    <scope>NUCLEOTIDE SEQUENCE [LARGE SCALE GENOMIC DNA]</scope>
    <source>
        <strain evidence="3 4">DSM 106044</strain>
    </source>
</reference>
<feature type="domain" description="RNA polymerase alpha subunit C-terminal" evidence="1">
    <location>
        <begin position="5"/>
        <end position="60"/>
    </location>
</feature>
<gene>
    <name evidence="3" type="ORF">DSM106044_00935</name>
</gene>
<dbReference type="GO" id="GO:0000428">
    <property type="term" value="C:DNA-directed RNA polymerase complex"/>
    <property type="evidence" value="ECO:0007669"/>
    <property type="project" value="UniProtKB-KW"/>
</dbReference>
<dbReference type="GO" id="GO:0006352">
    <property type="term" value="P:DNA-templated transcription initiation"/>
    <property type="evidence" value="ECO:0007669"/>
    <property type="project" value="InterPro"/>
</dbReference>
<dbReference type="InterPro" id="IPR007630">
    <property type="entry name" value="RNA_pol_sigma70_r4"/>
</dbReference>
<name>A0A4U8QBS5_9FIRM</name>
<keyword evidence="4" id="KW-1185">Reference proteome</keyword>
<dbReference type="EMBL" id="QGQD01000022">
    <property type="protein sequence ID" value="TLD02129.1"/>
    <property type="molecule type" value="Genomic_DNA"/>
</dbReference>
<dbReference type="Gene3D" id="1.10.10.10">
    <property type="entry name" value="Winged helix-like DNA-binding domain superfamily/Winged helix DNA-binding domain"/>
    <property type="match status" value="1"/>
</dbReference>
<feature type="domain" description="RNA polymerase alpha subunit C-terminal" evidence="1">
    <location>
        <begin position="131"/>
        <end position="186"/>
    </location>
</feature>
<keyword evidence="3" id="KW-0240">DNA-directed RNA polymerase</keyword>
<keyword evidence="3" id="KW-0804">Transcription</keyword>
<evidence type="ECO:0000259" key="1">
    <source>
        <dbReference type="Pfam" id="PF03118"/>
    </source>
</evidence>
<dbReference type="SUPFAM" id="SSF47789">
    <property type="entry name" value="C-terminal domain of RNA polymerase alpha subunit"/>
    <property type="match status" value="2"/>
</dbReference>
<dbReference type="InterPro" id="IPR013324">
    <property type="entry name" value="RNA_pol_sigma_r3/r4-like"/>
</dbReference>
<feature type="domain" description="RNA polymerase sigma-70 region 4" evidence="2">
    <location>
        <begin position="343"/>
        <end position="375"/>
    </location>
</feature>
<organism evidence="3 4">
    <name type="scientific">Robinsoniella peoriensis</name>
    <dbReference type="NCBI Taxonomy" id="180332"/>
    <lineage>
        <taxon>Bacteria</taxon>
        <taxon>Bacillati</taxon>
        <taxon>Bacillota</taxon>
        <taxon>Clostridia</taxon>
        <taxon>Lachnospirales</taxon>
        <taxon>Lachnospiraceae</taxon>
        <taxon>Robinsoniella</taxon>
    </lineage>
</organism>
<accession>A0A4U8QBS5</accession>
<dbReference type="Proteomes" id="UP000306509">
    <property type="component" value="Unassembled WGS sequence"/>
</dbReference>
<dbReference type="GO" id="GO:0003899">
    <property type="term" value="F:DNA-directed RNA polymerase activity"/>
    <property type="evidence" value="ECO:0007669"/>
    <property type="project" value="InterPro"/>
</dbReference>
<dbReference type="GO" id="GO:0003700">
    <property type="term" value="F:DNA-binding transcription factor activity"/>
    <property type="evidence" value="ECO:0007669"/>
    <property type="project" value="InterPro"/>
</dbReference>
<evidence type="ECO:0000313" key="4">
    <source>
        <dbReference type="Proteomes" id="UP000306509"/>
    </source>
</evidence>
<proteinExistence type="predicted"/>